<proteinExistence type="predicted"/>
<dbReference type="Proteomes" id="UP000450000">
    <property type="component" value="Unassembled WGS sequence"/>
</dbReference>
<dbReference type="Pfam" id="PF03259">
    <property type="entry name" value="Robl_LC7"/>
    <property type="match status" value="1"/>
</dbReference>
<dbReference type="Gene3D" id="3.30.450.30">
    <property type="entry name" value="Dynein light chain 2a, cytoplasmic"/>
    <property type="match status" value="1"/>
</dbReference>
<dbReference type="InterPro" id="IPR004942">
    <property type="entry name" value="Roadblock/LAMTOR2_dom"/>
</dbReference>
<dbReference type="EMBL" id="WBOF01000003">
    <property type="protein sequence ID" value="MQS16925.1"/>
    <property type="molecule type" value="Genomic_DNA"/>
</dbReference>
<comment type="caution">
    <text evidence="2">The sequence shown here is derived from an EMBL/GenBank/DDBJ whole genome shotgun (WGS) entry which is preliminary data.</text>
</comment>
<organism evidence="2 3">
    <name type="scientific">Streptomyces kaniharaensis</name>
    <dbReference type="NCBI Taxonomy" id="212423"/>
    <lineage>
        <taxon>Bacteria</taxon>
        <taxon>Bacillati</taxon>
        <taxon>Actinomycetota</taxon>
        <taxon>Actinomycetes</taxon>
        <taxon>Kitasatosporales</taxon>
        <taxon>Streptomycetaceae</taxon>
        <taxon>Streptomyces</taxon>
    </lineage>
</organism>
<protein>
    <submittedName>
        <fullName evidence="2">Roadblock/LC7 domain-containing protein</fullName>
    </submittedName>
</protein>
<evidence type="ECO:0000313" key="3">
    <source>
        <dbReference type="Proteomes" id="UP000450000"/>
    </source>
</evidence>
<feature type="domain" description="Roadblock/LAMTOR2" evidence="1">
    <location>
        <begin position="9"/>
        <end position="100"/>
    </location>
</feature>
<name>A0A6N7L1A8_9ACTN</name>
<gene>
    <name evidence="2" type="ORF">F7Q99_33240</name>
</gene>
<dbReference type="PANTHER" id="PTHR36222:SF1">
    <property type="entry name" value="SERINE PROTEASE INHIBITOR RV3364C"/>
    <property type="match status" value="1"/>
</dbReference>
<dbReference type="SUPFAM" id="SSF103196">
    <property type="entry name" value="Roadblock/LC7 domain"/>
    <property type="match status" value="1"/>
</dbReference>
<dbReference type="SMART" id="SM00960">
    <property type="entry name" value="Robl_LC7"/>
    <property type="match status" value="1"/>
</dbReference>
<reference evidence="2 3" key="1">
    <citation type="submission" date="2019-09" db="EMBL/GenBank/DDBJ databases">
        <title>Genome Sequences of Streptomyces kaniharaensis ATCC 21070.</title>
        <authorList>
            <person name="Zhu W."/>
            <person name="De Crecy-Lagard V."/>
            <person name="Richards N.G."/>
        </authorList>
    </citation>
    <scope>NUCLEOTIDE SEQUENCE [LARGE SCALE GENOMIC DNA]</scope>
    <source>
        <strain evidence="2 3">SF-557</strain>
    </source>
</reference>
<evidence type="ECO:0000259" key="1">
    <source>
        <dbReference type="SMART" id="SM00960"/>
    </source>
</evidence>
<dbReference type="AlphaFoldDB" id="A0A6N7L1A8"/>
<evidence type="ECO:0000313" key="2">
    <source>
        <dbReference type="EMBL" id="MQS16925.1"/>
    </source>
</evidence>
<dbReference type="PANTHER" id="PTHR36222">
    <property type="entry name" value="SERINE PROTEASE INHIBITOR RV3364C"/>
    <property type="match status" value="1"/>
</dbReference>
<dbReference type="InterPro" id="IPR053141">
    <property type="entry name" value="Mycobact_SerProt_Inhib_Rv3364c"/>
</dbReference>
<accession>A0A6N7L1A8</accession>
<sequence>MIQHRTNMDWMLRDLAESVPCARHVIVLSADGLRMAQYGTDPDTADRLAAACAGLQSLATAVAHEFPHGDGRMRMVVIEVSGGFFYMMAAGSRAYLAVLADEGVDAGLVSMQMRDLVARIGEHLTAPPRSGEQVA</sequence>
<keyword evidence="3" id="KW-1185">Reference proteome</keyword>